<evidence type="ECO:0000256" key="2">
    <source>
        <dbReference type="ARBA" id="ARBA00023277"/>
    </source>
</evidence>
<dbReference type="SUPFAM" id="SSF53328">
    <property type="entry name" value="Formyltransferase"/>
    <property type="match status" value="1"/>
</dbReference>
<dbReference type="EMBL" id="FMVJ01000005">
    <property type="protein sequence ID" value="SCY71733.1"/>
    <property type="molecule type" value="Genomic_DNA"/>
</dbReference>
<dbReference type="InterPro" id="IPR023296">
    <property type="entry name" value="Glyco_hydro_beta-prop_sf"/>
</dbReference>
<proteinExistence type="predicted"/>
<sequence>MVRSVDLDSQRMLRFGIICSGTSLPSWQEQCIESLLKGGEATAVLLIIADPHAPNRYNTQKGSGRGEAAILWKLYDRMLLSQASRSTTPKDASGLIQNLPAINWRVETSGEGLQSLTEDVLEEIRRYDLDFVLQFTPQRLQGEILRIPRYGVWSFQHGDPDKYRGAPPCFWEIFNGDPVTGATLQRCVDGAETGIILRRGYFKTFARSYARNRDSVLFGSSDWPQQVCRDIQRGGAAYIDHAPSSAKAPTYHLPSNLEMLRFAWISAKAWMKNTVDWLFHQQQWNVGIIDAPIHEVLKLTRGSGSGDITSVVPRAVRWLPETKGVFLADPFGIADPSGSKSRVTILAEEYPWKKERGRISILESADGQTFGGSQPVIELPCHMSYPFLFEHDGHIYCIPETFEAREVSLFRASATLKAWTKVATLLKDFPAVDSTVFRHDGRWWLLCTSQEAGPNSTLFAWYADELTGPWEPHRANPLKVDIRSGRPAGTPFVHDGELYRPAQDCSTGYGAAVVINRILALTPSEFSEEVVAVLKPDPHGPYPNGLHTICVLPGCTIIDGARRTFIPQVFVGLMGRKMKRLMQKLRARLRPPKILSQHAPGSSR</sequence>
<dbReference type="PANTHER" id="PTHR43772:SF2">
    <property type="entry name" value="PUTATIVE (AFU_ORTHOLOGUE AFUA_2G04480)-RELATED"/>
    <property type="match status" value="1"/>
</dbReference>
<dbReference type="InterPro" id="IPR052176">
    <property type="entry name" value="Glycosyl_Hydrlase_43_Enz"/>
</dbReference>
<dbReference type="SUPFAM" id="SSF75005">
    <property type="entry name" value="Arabinanase/levansucrase/invertase"/>
    <property type="match status" value="1"/>
</dbReference>
<keyword evidence="2" id="KW-0119">Carbohydrate metabolism</keyword>
<feature type="domain" description="Glucosamine inositolphosphorylceramide transferase 1 N-terminal" evidence="3">
    <location>
        <begin position="355"/>
        <end position="531"/>
    </location>
</feature>
<dbReference type="Gene3D" id="3.40.50.170">
    <property type="entry name" value="Formyl transferase, N-terminal domain"/>
    <property type="match status" value="1"/>
</dbReference>
<accession>A0A1G5I6U3</accession>
<reference evidence="4 5" key="1">
    <citation type="submission" date="2016-10" db="EMBL/GenBank/DDBJ databases">
        <authorList>
            <person name="de Groot N.N."/>
        </authorList>
    </citation>
    <scope>NUCLEOTIDE SEQUENCE [LARGE SCALE GENOMIC DNA]</scope>
    <source>
        <strain evidence="4 5">CGMCC 1.7666</strain>
    </source>
</reference>
<organism evidence="4 5">
    <name type="scientific">Microvirga guangxiensis</name>
    <dbReference type="NCBI Taxonomy" id="549386"/>
    <lineage>
        <taxon>Bacteria</taxon>
        <taxon>Pseudomonadati</taxon>
        <taxon>Pseudomonadota</taxon>
        <taxon>Alphaproteobacteria</taxon>
        <taxon>Hyphomicrobiales</taxon>
        <taxon>Methylobacteriaceae</taxon>
        <taxon>Microvirga</taxon>
    </lineage>
</organism>
<protein>
    <recommendedName>
        <fullName evidence="3">Glucosamine inositolphosphorylceramide transferase 1 N-terminal domain-containing protein</fullName>
    </recommendedName>
</protein>
<dbReference type="OrthoDB" id="3771157at2"/>
<evidence type="ECO:0000313" key="5">
    <source>
        <dbReference type="Proteomes" id="UP000199569"/>
    </source>
</evidence>
<keyword evidence="5" id="KW-1185">Reference proteome</keyword>
<dbReference type="AlphaFoldDB" id="A0A1G5I6U3"/>
<dbReference type="Pfam" id="PF24793">
    <property type="entry name" value="GINT1_N"/>
    <property type="match status" value="1"/>
</dbReference>
<dbReference type="GO" id="GO:0045493">
    <property type="term" value="P:xylan catabolic process"/>
    <property type="evidence" value="ECO:0007669"/>
    <property type="project" value="UniProtKB-KW"/>
</dbReference>
<evidence type="ECO:0000256" key="1">
    <source>
        <dbReference type="ARBA" id="ARBA00022651"/>
    </source>
</evidence>
<keyword evidence="1" id="KW-0858">Xylan degradation</keyword>
<evidence type="ECO:0000313" key="4">
    <source>
        <dbReference type="EMBL" id="SCY71733.1"/>
    </source>
</evidence>
<name>A0A1G5I6U3_9HYPH</name>
<dbReference type="STRING" id="549386.SAMN02927923_02114"/>
<dbReference type="Proteomes" id="UP000199569">
    <property type="component" value="Unassembled WGS sequence"/>
</dbReference>
<evidence type="ECO:0000259" key="3">
    <source>
        <dbReference type="Pfam" id="PF24793"/>
    </source>
</evidence>
<dbReference type="Gene3D" id="2.115.10.20">
    <property type="entry name" value="Glycosyl hydrolase domain, family 43"/>
    <property type="match status" value="1"/>
</dbReference>
<keyword evidence="1" id="KW-0624">Polysaccharide degradation</keyword>
<dbReference type="PANTHER" id="PTHR43772">
    <property type="entry name" value="ENDO-1,4-BETA-XYLANASE"/>
    <property type="match status" value="1"/>
</dbReference>
<dbReference type="InterPro" id="IPR036477">
    <property type="entry name" value="Formyl_transf_N_sf"/>
</dbReference>
<dbReference type="RefSeq" id="WP_139165467.1">
    <property type="nucleotide sequence ID" value="NZ_FMVJ01000005.1"/>
</dbReference>
<gene>
    <name evidence="4" type="ORF">SAMN02927923_02114</name>
</gene>
<dbReference type="InterPro" id="IPR056442">
    <property type="entry name" value="GINT1_N"/>
</dbReference>